<reference evidence="1" key="1">
    <citation type="submission" date="2021-03" db="EMBL/GenBank/DDBJ databases">
        <authorList>
            <person name="Wang G."/>
        </authorList>
    </citation>
    <scope>NUCLEOTIDE SEQUENCE</scope>
    <source>
        <strain evidence="1">KCTC 12899</strain>
    </source>
</reference>
<protein>
    <submittedName>
        <fullName evidence="1">Type VI secretion system baseplate subunit TssF</fullName>
    </submittedName>
</protein>
<accession>A0A8J7QIY4</accession>
<keyword evidence="2" id="KW-1185">Reference proteome</keyword>
<dbReference type="Proteomes" id="UP000664417">
    <property type="component" value="Unassembled WGS sequence"/>
</dbReference>
<evidence type="ECO:0000313" key="2">
    <source>
        <dbReference type="Proteomes" id="UP000664417"/>
    </source>
</evidence>
<dbReference type="PANTHER" id="PTHR35370">
    <property type="entry name" value="CYTOPLASMIC PROTEIN-RELATED-RELATED"/>
    <property type="match status" value="1"/>
</dbReference>
<dbReference type="Pfam" id="PF05947">
    <property type="entry name" value="T6SS_TssF"/>
    <property type="match status" value="1"/>
</dbReference>
<dbReference type="EMBL" id="JAFREP010000008">
    <property type="protein sequence ID" value="MBO1319060.1"/>
    <property type="molecule type" value="Genomic_DNA"/>
</dbReference>
<evidence type="ECO:0000313" key="1">
    <source>
        <dbReference type="EMBL" id="MBO1319060.1"/>
    </source>
</evidence>
<dbReference type="NCBIfam" id="TIGR03359">
    <property type="entry name" value="VI_chp_6"/>
    <property type="match status" value="1"/>
</dbReference>
<dbReference type="AlphaFoldDB" id="A0A8J7QIY4"/>
<organism evidence="1 2">
    <name type="scientific">Acanthopleuribacter pedis</name>
    <dbReference type="NCBI Taxonomy" id="442870"/>
    <lineage>
        <taxon>Bacteria</taxon>
        <taxon>Pseudomonadati</taxon>
        <taxon>Acidobacteriota</taxon>
        <taxon>Holophagae</taxon>
        <taxon>Acanthopleuribacterales</taxon>
        <taxon>Acanthopleuribacteraceae</taxon>
        <taxon>Acanthopleuribacter</taxon>
    </lineage>
</organism>
<dbReference type="RefSeq" id="WP_207858880.1">
    <property type="nucleotide sequence ID" value="NZ_JAFREP010000008.1"/>
</dbReference>
<comment type="caution">
    <text evidence="1">The sequence shown here is derived from an EMBL/GenBank/DDBJ whole genome shotgun (WGS) entry which is preliminary data.</text>
</comment>
<proteinExistence type="predicted"/>
<name>A0A8J7QIY4_9BACT</name>
<dbReference type="InterPro" id="IPR010272">
    <property type="entry name" value="T6SS_TssF"/>
</dbReference>
<gene>
    <name evidence="1" type="primary">tssF</name>
    <name evidence="1" type="ORF">J3U88_11375</name>
</gene>
<dbReference type="PANTHER" id="PTHR35370:SF1">
    <property type="entry name" value="TYPE VI SECRETION SYSTEM COMPONENT TSSF1"/>
    <property type="match status" value="1"/>
</dbReference>
<sequence length="576" mass="67046">MVSRDDRVYYEEELRYLDQEAGVFAKRFPEIARTLGLHARDSGVRDPHAERIIESFAFLTGKLNRFLNAQYPELVHSLFELIYPQYLQPQPARTIVEFTPQQSMLDKPVLIPRGTELFANGLGPQGERYTFTTCWDLWVQPLEVKQLWVDPDAPGDYTRSLELQVHAGTDATACEWDKLEFGIYGDPSTMYELFFQFAENLEAITLKGITTRPGALKLVWTGFDGEHDYQIHEKGRLGQLHLLRDYFLYPYRFFYFRIEGLHQYLAHQEDVTNVQIDFRFKRPFATGIVIESKNIRLHSCVAQNLYTLDCEPFRVDNLRPEFPVIPDSTREDIEVHSVDEVIASFEQDQETVRPYYHFGVKTLKNPKQWFYMHRRDKAIERGWDFFVRFIDMDHDGPGALQNQVISVRAKCTNRHHAQKLKMDQLNRISNKIPETISVRNIAPASQAYWPPLHSIHEWDFLAHLALDYTELSDLDALRALFTMYNYGKSEAGTRKIQGIHEIRLDRDYVVRQGCVILGQRVDLSADSSYFPAVGDIALFTRVFGHFLKGYCPINSFFKLVMTESTTKNTFSWTAWG</sequence>